<name>A0A3R7MZY8_9TRYP</name>
<dbReference type="AlphaFoldDB" id="A0A3R7MZY8"/>
<evidence type="ECO:0000256" key="1">
    <source>
        <dbReference type="SAM" id="SignalP"/>
    </source>
</evidence>
<gene>
    <name evidence="2" type="ORF">Tco025E_02876</name>
</gene>
<evidence type="ECO:0000313" key="2">
    <source>
        <dbReference type="EMBL" id="RNF23182.1"/>
    </source>
</evidence>
<dbReference type="Proteomes" id="UP000284403">
    <property type="component" value="Unassembled WGS sequence"/>
</dbReference>
<organism evidence="2 3">
    <name type="scientific">Trypanosoma conorhini</name>
    <dbReference type="NCBI Taxonomy" id="83891"/>
    <lineage>
        <taxon>Eukaryota</taxon>
        <taxon>Discoba</taxon>
        <taxon>Euglenozoa</taxon>
        <taxon>Kinetoplastea</taxon>
        <taxon>Metakinetoplastina</taxon>
        <taxon>Trypanosomatida</taxon>
        <taxon>Trypanosomatidae</taxon>
        <taxon>Trypanosoma</taxon>
    </lineage>
</organism>
<feature type="chain" id="PRO_5018702584" evidence="1">
    <location>
        <begin position="22"/>
        <end position="232"/>
    </location>
</feature>
<reference evidence="2 3" key="1">
    <citation type="journal article" date="2018" name="BMC Genomics">
        <title>Genomic comparison of Trypanosoma conorhini and Trypanosoma rangeli to Trypanosoma cruzi strains of high and low virulence.</title>
        <authorList>
            <person name="Bradwell K.R."/>
            <person name="Koparde V.N."/>
            <person name="Matveyev A.V."/>
            <person name="Serrano M.G."/>
            <person name="Alves J.M."/>
            <person name="Parikh H."/>
            <person name="Huang B."/>
            <person name="Lee V."/>
            <person name="Espinosa-Alvarez O."/>
            <person name="Ortiz P.A."/>
            <person name="Costa-Martins A.G."/>
            <person name="Teixeira M.M."/>
            <person name="Buck G.A."/>
        </authorList>
    </citation>
    <scope>NUCLEOTIDE SEQUENCE [LARGE SCALE GENOMIC DNA]</scope>
    <source>
        <strain evidence="2 3">025E</strain>
    </source>
</reference>
<dbReference type="GeneID" id="40316487"/>
<accession>A0A3R7MZY8</accession>
<sequence>MLRLLWLTALSSYILLPSACTESKFACASVCRHSGGCLGIAGFRSPSHAPAAFTTPTPPPACTHMLPVCGSPLIAAGPVTIATQAGSEMGYTRERTHRHFFVARANAFFSRLPIARIQRSLAMEAIKQGRMRPWKHTKEQILGAPITCNFDYNPRPVRLIGTVMDAHTEETSIKGGLKVYARNEETNMMLWIPAGNPKLRYEVTATKGSFQHYLDERDKWDEAWLTGRARMK</sequence>
<protein>
    <submittedName>
        <fullName evidence="2">Uncharacterized protein</fullName>
    </submittedName>
</protein>
<keyword evidence="1" id="KW-0732">Signal</keyword>
<evidence type="ECO:0000313" key="3">
    <source>
        <dbReference type="Proteomes" id="UP000284403"/>
    </source>
</evidence>
<comment type="caution">
    <text evidence="2">The sequence shown here is derived from an EMBL/GenBank/DDBJ whole genome shotgun (WGS) entry which is preliminary data.</text>
</comment>
<dbReference type="RefSeq" id="XP_029230092.1">
    <property type="nucleotide sequence ID" value="XM_029369799.1"/>
</dbReference>
<keyword evidence="3" id="KW-1185">Reference proteome</keyword>
<feature type="signal peptide" evidence="1">
    <location>
        <begin position="1"/>
        <end position="21"/>
    </location>
</feature>
<dbReference type="OrthoDB" id="238179at2759"/>
<proteinExistence type="predicted"/>
<dbReference type="EMBL" id="MKKU01000122">
    <property type="protein sequence ID" value="RNF23182.1"/>
    <property type="molecule type" value="Genomic_DNA"/>
</dbReference>